<dbReference type="EMBL" id="AP017632">
    <property type="protein sequence ID" value="BBI23175.1"/>
    <property type="molecule type" value="Genomic_DNA"/>
</dbReference>
<protein>
    <submittedName>
        <fullName evidence="1">Uncharacterized protein</fullName>
    </submittedName>
</protein>
<gene>
    <name evidence="1" type="ORF">HPATCC43504_01240</name>
</gene>
<evidence type="ECO:0000313" key="1">
    <source>
        <dbReference type="EMBL" id="BBI23175.1"/>
    </source>
</evidence>
<accession>A0AAD1G465</accession>
<evidence type="ECO:0000313" key="2">
    <source>
        <dbReference type="Proteomes" id="UP000289281"/>
    </source>
</evidence>
<proteinExistence type="predicted"/>
<sequence>MQTLFKEITPKRYVNGNEMKENSSNVLDQYFTKPSVALKCFQKACEVIKKYENPDGFIFLEPSAGDGVFYDLFPKNRRIGIDIEPKRDGFIPCDFVNYPTAKAIGLFLAS</sequence>
<name>A0AAD1G465_HELPX</name>
<dbReference type="REBASE" id="296157">
    <property type="entry name" value="M.Hpy43504ORF1240P"/>
</dbReference>
<reference evidence="1 2" key="1">
    <citation type="submission" date="2016-08" db="EMBL/GenBank/DDBJ databases">
        <title>Whole genome shotgun sequence of Helicobacter pylori strain ATCC43504.</title>
        <authorList>
            <person name="Mimuro H."/>
            <person name="Ogura Y."/>
            <person name="Katsura K."/>
            <person name="Hayashi T."/>
        </authorList>
    </citation>
    <scope>NUCLEOTIDE SEQUENCE [LARGE SCALE GENOMIC DNA]</scope>
    <source>
        <strain evidence="2">ATCC 43504</strain>
    </source>
</reference>
<dbReference type="AlphaFoldDB" id="A0AAD1G465"/>
<organism evidence="1 2">
    <name type="scientific">Helicobacter pylori</name>
    <name type="common">Campylobacter pylori</name>
    <dbReference type="NCBI Taxonomy" id="210"/>
    <lineage>
        <taxon>Bacteria</taxon>
        <taxon>Pseudomonadati</taxon>
        <taxon>Campylobacterota</taxon>
        <taxon>Epsilonproteobacteria</taxon>
        <taxon>Campylobacterales</taxon>
        <taxon>Helicobacteraceae</taxon>
        <taxon>Helicobacter</taxon>
    </lineage>
</organism>
<dbReference type="Proteomes" id="UP000289281">
    <property type="component" value="Chromosome"/>
</dbReference>